<organism evidence="1">
    <name type="scientific">virus sp. ctLl75</name>
    <dbReference type="NCBI Taxonomy" id="2828249"/>
    <lineage>
        <taxon>Viruses</taxon>
    </lineage>
</organism>
<evidence type="ECO:0000313" key="1">
    <source>
        <dbReference type="EMBL" id="DAE28368.1"/>
    </source>
</evidence>
<name>A0A8S5RAH3_9VIRU</name>
<accession>A0A8S5RAH3</accession>
<proteinExistence type="predicted"/>
<sequence>MVSLAQEGEYEAWLEEQKQKEPHFVTIEIPLTLLATNEDLQKKLVFLRLVYSHMETVTRNGVTYLSHIDITDIKGYLPYTEYKKRKGN</sequence>
<protein>
    <submittedName>
        <fullName evidence="1">Uncharacterized protein</fullName>
    </submittedName>
</protein>
<reference evidence="1" key="1">
    <citation type="journal article" date="2021" name="Proc. Natl. Acad. Sci. U.S.A.">
        <title>A Catalog of Tens of Thousands of Viruses from Human Metagenomes Reveals Hidden Associations with Chronic Diseases.</title>
        <authorList>
            <person name="Tisza M.J."/>
            <person name="Buck C.B."/>
        </authorList>
    </citation>
    <scope>NUCLEOTIDE SEQUENCE</scope>
    <source>
        <strain evidence="1">CtLl75</strain>
    </source>
</reference>
<dbReference type="EMBL" id="BK059085">
    <property type="protein sequence ID" value="DAE28368.1"/>
    <property type="molecule type" value="Genomic_DNA"/>
</dbReference>